<name>A0A1I4DYS1_9PROT</name>
<evidence type="ECO:0000313" key="2">
    <source>
        <dbReference type="EMBL" id="SFK98605.1"/>
    </source>
</evidence>
<organism evidence="2 3">
    <name type="scientific">Falsiroseomonas stagni DSM 19981</name>
    <dbReference type="NCBI Taxonomy" id="1123062"/>
    <lineage>
        <taxon>Bacteria</taxon>
        <taxon>Pseudomonadati</taxon>
        <taxon>Pseudomonadota</taxon>
        <taxon>Alphaproteobacteria</taxon>
        <taxon>Acetobacterales</taxon>
        <taxon>Roseomonadaceae</taxon>
        <taxon>Falsiroseomonas</taxon>
    </lineage>
</organism>
<keyword evidence="3" id="KW-1185">Reference proteome</keyword>
<dbReference type="STRING" id="1123062.SAMN02745775_11350"/>
<sequence length="334" mass="33596">MGSMHPTRRGLTGAALAAALGAVARPSSAAAPVPEAATLLAPGPEDGPEARLAARAAAALARGLVQAAAVRVSVLGGPDGITAANRFASSSAPDGRVLLMLPGLAVQAQLVGDSRARYEPRQWPALCASLQAAVVAGRGAPADGTPLRIALPSPGAPEVAALLALDLLGRRATPIFGLSGTAAEAAVRQGQADALVLCGAAPGPRAASLGLSAWFAFDAAGGVRDPMAPEIPALGDLLPDPHRPDLLDAARAAGAALRARALLVLPPLTAADVVALWRGAAQKWVEETPGALDDGARRAGPAEATVLSTTLCAPADIALAYREWLLRRLNWRAA</sequence>
<evidence type="ECO:0000256" key="1">
    <source>
        <dbReference type="SAM" id="SignalP"/>
    </source>
</evidence>
<dbReference type="PROSITE" id="PS51318">
    <property type="entry name" value="TAT"/>
    <property type="match status" value="1"/>
</dbReference>
<accession>A0A1I4DYS1</accession>
<dbReference type="EMBL" id="FOSQ01000013">
    <property type="protein sequence ID" value="SFK98605.1"/>
    <property type="molecule type" value="Genomic_DNA"/>
</dbReference>
<dbReference type="AlphaFoldDB" id="A0A1I4DYS1"/>
<evidence type="ECO:0000313" key="3">
    <source>
        <dbReference type="Proteomes" id="UP000199473"/>
    </source>
</evidence>
<protein>
    <recommendedName>
        <fullName evidence="4">Tripartite-type tricarboxylate transporter, receptor component TctC</fullName>
    </recommendedName>
</protein>
<gene>
    <name evidence="2" type="ORF">SAMN02745775_11350</name>
</gene>
<dbReference type="Proteomes" id="UP000199473">
    <property type="component" value="Unassembled WGS sequence"/>
</dbReference>
<reference evidence="2 3" key="1">
    <citation type="submission" date="2016-10" db="EMBL/GenBank/DDBJ databases">
        <authorList>
            <person name="de Groot N.N."/>
        </authorList>
    </citation>
    <scope>NUCLEOTIDE SEQUENCE [LARGE SCALE GENOMIC DNA]</scope>
    <source>
        <strain evidence="2 3">DSM 19981</strain>
    </source>
</reference>
<evidence type="ECO:0008006" key="4">
    <source>
        <dbReference type="Google" id="ProtNLM"/>
    </source>
</evidence>
<feature type="signal peptide" evidence="1">
    <location>
        <begin position="1"/>
        <end position="29"/>
    </location>
</feature>
<keyword evidence="1" id="KW-0732">Signal</keyword>
<proteinExistence type="predicted"/>
<dbReference type="InterPro" id="IPR006311">
    <property type="entry name" value="TAT_signal"/>
</dbReference>
<feature type="chain" id="PRO_5011676242" description="Tripartite-type tricarboxylate transporter, receptor component TctC" evidence="1">
    <location>
        <begin position="30"/>
        <end position="334"/>
    </location>
</feature>